<organism evidence="1 2">
    <name type="scientific">Listeria floridensis FSL S10-1187</name>
    <dbReference type="NCBI Taxonomy" id="1265817"/>
    <lineage>
        <taxon>Bacteria</taxon>
        <taxon>Bacillati</taxon>
        <taxon>Bacillota</taxon>
        <taxon>Bacilli</taxon>
        <taxon>Bacillales</taxon>
        <taxon>Listeriaceae</taxon>
        <taxon>Listeria</taxon>
    </lineage>
</organism>
<protein>
    <submittedName>
        <fullName evidence="1">Uncharacterized protein</fullName>
    </submittedName>
</protein>
<dbReference type="Proteomes" id="UP000019249">
    <property type="component" value="Unassembled WGS sequence"/>
</dbReference>
<dbReference type="EMBL" id="AODF01000043">
    <property type="protein sequence ID" value="EUJ25724.1"/>
    <property type="molecule type" value="Genomic_DNA"/>
</dbReference>
<gene>
    <name evidence="1" type="ORF">MFLO_14913</name>
</gene>
<comment type="caution">
    <text evidence="1">The sequence shown here is derived from an EMBL/GenBank/DDBJ whole genome shotgun (WGS) entry which is preliminary data.</text>
</comment>
<reference evidence="1 2" key="1">
    <citation type="journal article" date="2014" name="Int. J. Syst. Evol. Microbiol.">
        <title>Listeria floridensis sp. nov., Listeria aquatica sp. nov., Listeria cornellensis sp. nov., Listeria riparia sp. nov. and Listeria grandensis sp. nov., from agricultural and natural environments.</title>
        <authorList>
            <person name="den Bakker H.C."/>
            <person name="Warchocki S."/>
            <person name="Wright E.M."/>
            <person name="Allred A.F."/>
            <person name="Ahlstrom C."/>
            <person name="Manuel C.S."/>
            <person name="Stasiewicz M.J."/>
            <person name="Burrell A."/>
            <person name="Roof S."/>
            <person name="Strawn L."/>
            <person name="Fortes E.D."/>
            <person name="Nightingale K.K."/>
            <person name="Kephart D."/>
            <person name="Wiedmann M."/>
        </authorList>
    </citation>
    <scope>NUCLEOTIDE SEQUENCE [LARGE SCALE GENOMIC DNA]</scope>
    <source>
        <strain evidence="1 2">FSL S10-1187</strain>
    </source>
</reference>
<name>A0ABN0RBT5_9LIST</name>
<sequence length="201" mass="23061">MYAGIVVVLIISAAIGAHIYKINQYKGVDITSYPFSYREPFVYQMAFIPRSEEAPSYYFEKANCLTKVKFESPTQMSYQENNGKSLLTVDFDYGTLGTMLELFRMLIQNDQAGLVKIHYSKEQIDIESSQMKNLKFSLVSSSRANELTVNPPAHPDYVFFNVKTNAKKLTMKLSGKRDENNYAEWLILDENQKVIKKVTAY</sequence>
<proteinExistence type="predicted"/>
<evidence type="ECO:0000313" key="2">
    <source>
        <dbReference type="Proteomes" id="UP000019249"/>
    </source>
</evidence>
<keyword evidence="2" id="KW-1185">Reference proteome</keyword>
<accession>A0ABN0RBT5</accession>
<evidence type="ECO:0000313" key="1">
    <source>
        <dbReference type="EMBL" id="EUJ25724.1"/>
    </source>
</evidence>